<dbReference type="EMBL" id="MPDP01000157">
    <property type="protein sequence ID" value="KAK1474711.1"/>
    <property type="molecule type" value="Genomic_DNA"/>
</dbReference>
<name>A0AAI9VAV6_9PEZI</name>
<protein>
    <submittedName>
        <fullName evidence="1">Uncharacterized protein</fullName>
    </submittedName>
</protein>
<dbReference type="AlphaFoldDB" id="A0AAI9VAV6"/>
<sequence>MAITDNVGRFMGLKFSWKDSGESAAATFHRRLAIHDTSAQSRVNLTWFLCTTSFLTEVLGEVYSSTTI</sequence>
<dbReference type="Proteomes" id="UP001239213">
    <property type="component" value="Unassembled WGS sequence"/>
</dbReference>
<gene>
    <name evidence="1" type="ORF">CCUS01_05336</name>
</gene>
<proteinExistence type="predicted"/>
<reference evidence="1" key="1">
    <citation type="submission" date="2016-11" db="EMBL/GenBank/DDBJ databases">
        <title>The genome sequence of Colletotrichum cuscutae.</title>
        <authorList>
            <person name="Baroncelli R."/>
        </authorList>
    </citation>
    <scope>NUCLEOTIDE SEQUENCE</scope>
    <source>
        <strain evidence="1">IMI 304802</strain>
    </source>
</reference>
<comment type="caution">
    <text evidence="1">The sequence shown here is derived from an EMBL/GenBank/DDBJ whole genome shotgun (WGS) entry which is preliminary data.</text>
</comment>
<evidence type="ECO:0000313" key="2">
    <source>
        <dbReference type="Proteomes" id="UP001239213"/>
    </source>
</evidence>
<evidence type="ECO:0000313" key="1">
    <source>
        <dbReference type="EMBL" id="KAK1474711.1"/>
    </source>
</evidence>
<keyword evidence="2" id="KW-1185">Reference proteome</keyword>
<accession>A0AAI9VAV6</accession>
<organism evidence="1 2">
    <name type="scientific">Colletotrichum cuscutae</name>
    <dbReference type="NCBI Taxonomy" id="1209917"/>
    <lineage>
        <taxon>Eukaryota</taxon>
        <taxon>Fungi</taxon>
        <taxon>Dikarya</taxon>
        <taxon>Ascomycota</taxon>
        <taxon>Pezizomycotina</taxon>
        <taxon>Sordariomycetes</taxon>
        <taxon>Hypocreomycetidae</taxon>
        <taxon>Glomerellales</taxon>
        <taxon>Glomerellaceae</taxon>
        <taxon>Colletotrichum</taxon>
        <taxon>Colletotrichum acutatum species complex</taxon>
    </lineage>
</organism>